<comment type="similarity">
    <text evidence="1">Belongs to the thioredoxin family. DsbC subfamily.</text>
</comment>
<keyword evidence="5" id="KW-1185">Reference proteome</keyword>
<name>A0A0S4M3T2_9BURK</name>
<dbReference type="OrthoDB" id="12976at2"/>
<dbReference type="InterPro" id="IPR051470">
    <property type="entry name" value="Thiol:disulfide_interchange"/>
</dbReference>
<dbReference type="PANTHER" id="PTHR35272">
    <property type="entry name" value="THIOL:DISULFIDE INTERCHANGE PROTEIN DSBC-RELATED"/>
    <property type="match status" value="1"/>
</dbReference>
<dbReference type="STRING" id="1561003.Ark11_0081"/>
<accession>A0A0S4M3T2</accession>
<dbReference type="InterPro" id="IPR018950">
    <property type="entry name" value="DiS-bond_isomerase_DsbC/G_N"/>
</dbReference>
<dbReference type="CDD" id="cd03020">
    <property type="entry name" value="DsbA_DsbC_DsbG"/>
    <property type="match status" value="1"/>
</dbReference>
<gene>
    <name evidence="4" type="ORF">Ark11_0081</name>
</gene>
<reference evidence="5" key="1">
    <citation type="submission" date="2015-11" db="EMBL/GenBank/DDBJ databases">
        <authorList>
            <person name="Seth-Smith H.M.B."/>
        </authorList>
    </citation>
    <scope>NUCLEOTIDE SEQUENCE [LARGE SCALE GENOMIC DNA]</scope>
    <source>
        <strain evidence="5">2013Ark11</strain>
    </source>
</reference>
<dbReference type="InterPro" id="IPR012336">
    <property type="entry name" value="Thioredoxin-like_fold"/>
</dbReference>
<feature type="domain" description="Disulphide bond isomerase DsbC/G N-terminal" evidence="2">
    <location>
        <begin position="45"/>
        <end position="103"/>
    </location>
</feature>
<proteinExistence type="inferred from homology"/>
<feature type="chain" id="PRO_5035488135" description="Thiol:disulfide interchange protein" evidence="1">
    <location>
        <begin position="24"/>
        <end position="249"/>
    </location>
</feature>
<dbReference type="SUPFAM" id="SSF52833">
    <property type="entry name" value="Thioredoxin-like"/>
    <property type="match status" value="1"/>
</dbReference>
<dbReference type="Pfam" id="PF13098">
    <property type="entry name" value="Thioredoxin_2"/>
    <property type="match status" value="1"/>
</dbReference>
<keyword evidence="1" id="KW-0574">Periplasm</keyword>
<dbReference type="InterPro" id="IPR033954">
    <property type="entry name" value="DiS-bond_Isoase_DsbC/G"/>
</dbReference>
<dbReference type="Proteomes" id="UP000198651">
    <property type="component" value="Chromosome I"/>
</dbReference>
<evidence type="ECO:0000313" key="5">
    <source>
        <dbReference type="Proteomes" id="UP000198651"/>
    </source>
</evidence>
<evidence type="ECO:0000259" key="3">
    <source>
        <dbReference type="Pfam" id="PF13098"/>
    </source>
</evidence>
<feature type="signal peptide" evidence="1">
    <location>
        <begin position="1"/>
        <end position="23"/>
    </location>
</feature>
<comment type="function">
    <text evidence="1">Required for disulfide bond formation in some periplasmic proteins. Acts by transferring its disulfide bond to other proteins and is reduced in the process.</text>
</comment>
<dbReference type="Pfam" id="PF10411">
    <property type="entry name" value="DsbC_N"/>
    <property type="match status" value="1"/>
</dbReference>
<keyword evidence="1" id="KW-0732">Signal</keyword>
<comment type="subcellular location">
    <subcellularLocation>
        <location evidence="1">Periplasm</location>
    </subcellularLocation>
</comment>
<evidence type="ECO:0000256" key="1">
    <source>
        <dbReference type="RuleBase" id="RU364038"/>
    </source>
</evidence>
<dbReference type="RefSeq" id="WP_092342492.1">
    <property type="nucleotide sequence ID" value="NZ_FLSL01000084.1"/>
</dbReference>
<dbReference type="PATRIC" id="fig|1561003.3.peg.80"/>
<organism evidence="4 5">
    <name type="scientific">Candidatus Ichthyocystis hellenicum</name>
    <dbReference type="NCBI Taxonomy" id="1561003"/>
    <lineage>
        <taxon>Bacteria</taxon>
        <taxon>Pseudomonadati</taxon>
        <taxon>Pseudomonadota</taxon>
        <taxon>Betaproteobacteria</taxon>
        <taxon>Burkholderiales</taxon>
        <taxon>Candidatus Ichthyocystis</taxon>
    </lineage>
</organism>
<dbReference type="PANTHER" id="PTHR35272:SF3">
    <property type="entry name" value="THIOL:DISULFIDE INTERCHANGE PROTEIN DSBC"/>
    <property type="match status" value="1"/>
</dbReference>
<sequence length="249" mass="27505">MIIGVRRCLLVFILFLYAAGSVAAVKPTSSPISSELGADTKSRATEIVKRVFPSVIVERVLPSPDPNWFVVASGDQLVYVNVARRLVFRGILIDEKNRINLTDEVKSLIMADVVKNFPPENVISYVNGNGSRHLLVFEDPYCKYCRVFTEEVSSLTNATINVVLYPVLKQSSVTMAAKIWCAPDRAKAWHDWIVNSKAPSNAGSCKTPLEQNIELGHRYSVTGTPTMFIMTGQRMSGAPSVEEIDRVLG</sequence>
<feature type="domain" description="Thioredoxin-like fold" evidence="3">
    <location>
        <begin position="127"/>
        <end position="248"/>
    </location>
</feature>
<keyword evidence="1" id="KW-0676">Redox-active center</keyword>
<dbReference type="InterPro" id="IPR036249">
    <property type="entry name" value="Thioredoxin-like_sf"/>
</dbReference>
<evidence type="ECO:0000313" key="4">
    <source>
        <dbReference type="EMBL" id="CUT16941.1"/>
    </source>
</evidence>
<evidence type="ECO:0000259" key="2">
    <source>
        <dbReference type="Pfam" id="PF10411"/>
    </source>
</evidence>
<dbReference type="AlphaFoldDB" id="A0A0S4M3T2"/>
<dbReference type="Gene3D" id="3.40.30.10">
    <property type="entry name" value="Glutaredoxin"/>
    <property type="match status" value="1"/>
</dbReference>
<dbReference type="EMBL" id="LN906597">
    <property type="protein sequence ID" value="CUT16941.1"/>
    <property type="molecule type" value="Genomic_DNA"/>
</dbReference>
<dbReference type="GO" id="GO:0042597">
    <property type="term" value="C:periplasmic space"/>
    <property type="evidence" value="ECO:0007669"/>
    <property type="project" value="UniProtKB-SubCell"/>
</dbReference>
<protein>
    <recommendedName>
        <fullName evidence="1">Thiol:disulfide interchange protein</fullName>
    </recommendedName>
</protein>